<dbReference type="EMBL" id="CADCWC010000170">
    <property type="protein sequence ID" value="CAA9531659.1"/>
    <property type="molecule type" value="Genomic_DNA"/>
</dbReference>
<gene>
    <name evidence="2" type="ORF">AVDCRST_MAG79-980</name>
</gene>
<reference evidence="2" key="1">
    <citation type="submission" date="2020-02" db="EMBL/GenBank/DDBJ databases">
        <authorList>
            <person name="Meier V. D."/>
        </authorList>
    </citation>
    <scope>NUCLEOTIDE SEQUENCE</scope>
    <source>
        <strain evidence="2">AVDCRST_MAG79</strain>
    </source>
</reference>
<name>A0A6J4TSV4_9ACTN</name>
<protein>
    <submittedName>
        <fullName evidence="2">Uncharacterized protein</fullName>
    </submittedName>
</protein>
<feature type="region of interest" description="Disordered" evidence="1">
    <location>
        <begin position="1"/>
        <end position="45"/>
    </location>
</feature>
<dbReference type="AlphaFoldDB" id="A0A6J4TSV4"/>
<evidence type="ECO:0000313" key="2">
    <source>
        <dbReference type="EMBL" id="CAA9531659.1"/>
    </source>
</evidence>
<proteinExistence type="predicted"/>
<sequence length="45" mass="4897">MALAEQRAAVPATFARSSAPRSAQENEEEEPGVCHPPHSPEEERP</sequence>
<evidence type="ECO:0000256" key="1">
    <source>
        <dbReference type="SAM" id="MobiDB-lite"/>
    </source>
</evidence>
<organism evidence="2">
    <name type="scientific">uncultured Thermoleophilia bacterium</name>
    <dbReference type="NCBI Taxonomy" id="1497501"/>
    <lineage>
        <taxon>Bacteria</taxon>
        <taxon>Bacillati</taxon>
        <taxon>Actinomycetota</taxon>
        <taxon>Thermoleophilia</taxon>
        <taxon>environmental samples</taxon>
    </lineage>
</organism>
<accession>A0A6J4TSV4</accession>